<dbReference type="InterPro" id="IPR001537">
    <property type="entry name" value="SpoU_MeTrfase"/>
</dbReference>
<dbReference type="InterPro" id="IPR029028">
    <property type="entry name" value="Alpha/beta_knot_MTases"/>
</dbReference>
<dbReference type="Gene3D" id="3.40.1280.10">
    <property type="match status" value="1"/>
</dbReference>
<dbReference type="PANTHER" id="PTHR46429:SF1">
    <property type="entry name" value="23S RRNA (GUANOSINE-2'-O-)-METHYLTRANSFERASE RLMB"/>
    <property type="match status" value="1"/>
</dbReference>
<dbReference type="GO" id="GO:0032259">
    <property type="term" value="P:methylation"/>
    <property type="evidence" value="ECO:0007669"/>
    <property type="project" value="UniProtKB-KW"/>
</dbReference>
<dbReference type="PANTHER" id="PTHR46429">
    <property type="entry name" value="23S RRNA (GUANOSINE-2'-O-)-METHYLTRANSFERASE RLMB"/>
    <property type="match status" value="1"/>
</dbReference>
<evidence type="ECO:0000313" key="5">
    <source>
        <dbReference type="Proteomes" id="UP000230557"/>
    </source>
</evidence>
<dbReference type="SUPFAM" id="SSF75217">
    <property type="entry name" value="alpha/beta knot"/>
    <property type="match status" value="1"/>
</dbReference>
<keyword evidence="2 4" id="KW-0808">Transferase</keyword>
<evidence type="ECO:0000256" key="2">
    <source>
        <dbReference type="ARBA" id="ARBA00022679"/>
    </source>
</evidence>
<dbReference type="GO" id="GO:0005829">
    <property type="term" value="C:cytosol"/>
    <property type="evidence" value="ECO:0007669"/>
    <property type="project" value="TreeGrafter"/>
</dbReference>
<comment type="caution">
    <text evidence="4">The sequence shown here is derived from an EMBL/GenBank/DDBJ whole genome shotgun (WGS) entry which is preliminary data.</text>
</comment>
<dbReference type="Pfam" id="PF00588">
    <property type="entry name" value="SpoU_methylase"/>
    <property type="match status" value="1"/>
</dbReference>
<dbReference type="GO" id="GO:0003723">
    <property type="term" value="F:RNA binding"/>
    <property type="evidence" value="ECO:0007669"/>
    <property type="project" value="InterPro"/>
</dbReference>
<accession>A0A2H0VEI2</accession>
<dbReference type="InterPro" id="IPR004441">
    <property type="entry name" value="rRNA_MeTrfase_TrmH"/>
</dbReference>
<dbReference type="GO" id="GO:0006396">
    <property type="term" value="P:RNA processing"/>
    <property type="evidence" value="ECO:0007669"/>
    <property type="project" value="InterPro"/>
</dbReference>
<dbReference type="Proteomes" id="UP000230557">
    <property type="component" value="Unassembled WGS sequence"/>
</dbReference>
<evidence type="ECO:0000313" key="4">
    <source>
        <dbReference type="EMBL" id="PIR96680.1"/>
    </source>
</evidence>
<proteinExistence type="predicted"/>
<sequence length="155" mass="17563">MYKGLFYIISHNIRSLYNVGSIFRTADAFGVDKIILTGYTGTPKNFRLAKTALGAEKLVAWEYQKHLKRILDKLEQYHFQIVALENNVSGTISLNKFKPKFPCALLLGEEVKGIKKDYLKLCDKIVEIPMQGKKESLNVSVAAGIAMHYISSFWT</sequence>
<evidence type="ECO:0000256" key="1">
    <source>
        <dbReference type="ARBA" id="ARBA00022603"/>
    </source>
</evidence>
<dbReference type="InterPro" id="IPR029026">
    <property type="entry name" value="tRNA_m1G_MTases_N"/>
</dbReference>
<dbReference type="EMBL" id="PFAJ01000070">
    <property type="protein sequence ID" value="PIR96680.1"/>
    <property type="molecule type" value="Genomic_DNA"/>
</dbReference>
<keyword evidence="1 4" id="KW-0489">Methyltransferase</keyword>
<dbReference type="AlphaFoldDB" id="A0A2H0VEI2"/>
<feature type="domain" description="tRNA/rRNA methyltransferase SpoU type" evidence="3">
    <location>
        <begin position="6"/>
        <end position="148"/>
    </location>
</feature>
<dbReference type="GO" id="GO:0008173">
    <property type="term" value="F:RNA methyltransferase activity"/>
    <property type="evidence" value="ECO:0007669"/>
    <property type="project" value="InterPro"/>
</dbReference>
<evidence type="ECO:0000259" key="3">
    <source>
        <dbReference type="Pfam" id="PF00588"/>
    </source>
</evidence>
<reference evidence="5" key="1">
    <citation type="submission" date="2017-09" db="EMBL/GenBank/DDBJ databases">
        <title>Depth-based differentiation of microbial function through sediment-hosted aquifers and enrichment of novel symbionts in the deep terrestrial subsurface.</title>
        <authorList>
            <person name="Probst A.J."/>
            <person name="Ladd B."/>
            <person name="Jarett J.K."/>
            <person name="Geller-Mcgrath D.E."/>
            <person name="Sieber C.M.K."/>
            <person name="Emerson J.B."/>
            <person name="Anantharaman K."/>
            <person name="Thomas B.C."/>
            <person name="Malmstrom R."/>
            <person name="Stieglmeier M."/>
            <person name="Klingl A."/>
            <person name="Woyke T."/>
            <person name="Ryan C.M."/>
            <person name="Banfield J.F."/>
        </authorList>
    </citation>
    <scope>NUCLEOTIDE SEQUENCE [LARGE SCALE GENOMIC DNA]</scope>
</reference>
<organism evidence="4 5">
    <name type="scientific">Candidatus Doudnabacteria bacterium CG10_big_fil_rev_8_21_14_0_10_41_10</name>
    <dbReference type="NCBI Taxonomy" id="1974551"/>
    <lineage>
        <taxon>Bacteria</taxon>
        <taxon>Candidatus Doudnaibacteriota</taxon>
    </lineage>
</organism>
<gene>
    <name evidence="4" type="ORF">COT91_05455</name>
</gene>
<name>A0A2H0VEI2_9BACT</name>
<protein>
    <submittedName>
        <fullName evidence="4">RNA methyltransferase</fullName>
    </submittedName>
</protein>